<protein>
    <submittedName>
        <fullName evidence="2">Uncharacterized protein</fullName>
    </submittedName>
</protein>
<accession>A0A2K3QGH9</accession>
<keyword evidence="3" id="KW-1185">Reference proteome</keyword>
<dbReference type="OrthoDB" id="2901184at2759"/>
<organism evidence="2 3">
    <name type="scientific">Tolypocladium capitatum</name>
    <dbReference type="NCBI Taxonomy" id="45235"/>
    <lineage>
        <taxon>Eukaryota</taxon>
        <taxon>Fungi</taxon>
        <taxon>Dikarya</taxon>
        <taxon>Ascomycota</taxon>
        <taxon>Pezizomycotina</taxon>
        <taxon>Sordariomycetes</taxon>
        <taxon>Hypocreomycetidae</taxon>
        <taxon>Hypocreales</taxon>
        <taxon>Ophiocordycipitaceae</taxon>
        <taxon>Tolypocladium</taxon>
    </lineage>
</organism>
<dbReference type="STRING" id="45235.A0A2K3QGH9"/>
<proteinExistence type="predicted"/>
<gene>
    <name evidence="2" type="ORF">TCAP_03424</name>
</gene>
<keyword evidence="1" id="KW-1133">Transmembrane helix</keyword>
<keyword evidence="1" id="KW-0472">Membrane</keyword>
<comment type="caution">
    <text evidence="2">The sequence shown here is derived from an EMBL/GenBank/DDBJ whole genome shotgun (WGS) entry which is preliminary data.</text>
</comment>
<dbReference type="AlphaFoldDB" id="A0A2K3QGH9"/>
<evidence type="ECO:0000313" key="3">
    <source>
        <dbReference type="Proteomes" id="UP000236621"/>
    </source>
</evidence>
<feature type="transmembrane region" description="Helical" evidence="1">
    <location>
        <begin position="86"/>
        <end position="106"/>
    </location>
</feature>
<dbReference type="Proteomes" id="UP000236621">
    <property type="component" value="Unassembled WGS sequence"/>
</dbReference>
<evidence type="ECO:0000256" key="1">
    <source>
        <dbReference type="SAM" id="Phobius"/>
    </source>
</evidence>
<name>A0A2K3QGH9_9HYPO</name>
<reference evidence="2 3" key="1">
    <citation type="submission" date="2017-08" db="EMBL/GenBank/DDBJ databases">
        <title>Harnessing the power of phylogenomics to disentangle the directionality and signatures of interkingdom host jumping in the parasitic fungal genus Tolypocladium.</title>
        <authorList>
            <person name="Quandt C.A."/>
            <person name="Patterson W."/>
            <person name="Spatafora J.W."/>
        </authorList>
    </citation>
    <scope>NUCLEOTIDE SEQUENCE [LARGE SCALE GENOMIC DNA]</scope>
    <source>
        <strain evidence="2 3">CBS 113982</strain>
    </source>
</reference>
<keyword evidence="1" id="KW-0812">Transmembrane</keyword>
<evidence type="ECO:0000313" key="2">
    <source>
        <dbReference type="EMBL" id="PNY26654.1"/>
    </source>
</evidence>
<sequence length="139" mass="14417">MGPFGFTAAGIAQLGSQGKTILPHDFLGAENTGDIVKVVSILDGPWLWGSPCGSSSSPPAPSGSTSGPAAACHFGSWWSFPFPTTALLTLSAVAVFVHVFAAYPIFGVGDLDEHNKLGGIEDMVTTPGVREVRAKTSWK</sequence>
<dbReference type="EMBL" id="NRSZ01000519">
    <property type="protein sequence ID" value="PNY26654.1"/>
    <property type="molecule type" value="Genomic_DNA"/>
</dbReference>